<dbReference type="STRING" id="933852.A0A0C3BBL1"/>
<dbReference type="Proteomes" id="UP000054097">
    <property type="component" value="Unassembled WGS sequence"/>
</dbReference>
<protein>
    <recommendedName>
        <fullName evidence="2">La-related protein 7 homolog xRRM domain-containing protein</fullName>
    </recommendedName>
</protein>
<feature type="region of interest" description="Disordered" evidence="1">
    <location>
        <begin position="316"/>
        <end position="337"/>
    </location>
</feature>
<dbReference type="GO" id="GO:0070034">
    <property type="term" value="F:telomerase RNA binding"/>
    <property type="evidence" value="ECO:0007669"/>
    <property type="project" value="InterPro"/>
</dbReference>
<dbReference type="InterPro" id="IPR035979">
    <property type="entry name" value="RBD_domain_sf"/>
</dbReference>
<reference evidence="3 4" key="1">
    <citation type="submission" date="2014-04" db="EMBL/GenBank/DDBJ databases">
        <authorList>
            <consortium name="DOE Joint Genome Institute"/>
            <person name="Kuo A."/>
            <person name="Zuccaro A."/>
            <person name="Kohler A."/>
            <person name="Nagy L.G."/>
            <person name="Floudas D."/>
            <person name="Copeland A."/>
            <person name="Barry K.W."/>
            <person name="Cichocki N."/>
            <person name="Veneault-Fourrey C."/>
            <person name="LaButti K."/>
            <person name="Lindquist E.A."/>
            <person name="Lipzen A."/>
            <person name="Lundell T."/>
            <person name="Morin E."/>
            <person name="Murat C."/>
            <person name="Sun H."/>
            <person name="Tunlid A."/>
            <person name="Henrissat B."/>
            <person name="Grigoriev I.V."/>
            <person name="Hibbett D.S."/>
            <person name="Martin F."/>
            <person name="Nordberg H.P."/>
            <person name="Cantor M.N."/>
            <person name="Hua S.X."/>
        </authorList>
    </citation>
    <scope>NUCLEOTIDE SEQUENCE [LARGE SCALE GENOMIC DNA]</scope>
    <source>
        <strain evidence="3 4">MAFF 305830</strain>
    </source>
</reference>
<dbReference type="AlphaFoldDB" id="A0A0C3BBL1"/>
<sequence length="503" mass="56322">MALSFLPRGIAAKRAPVSEDPIGGNDQPEQMQLDTPASPSSTSTGAYSNKQTSPYVPRKQKTQNQPSQSKGGFYQHKSAKPIKLQELCVLIETSMSDYALWSNADLRRYATDRNTNGYISLSRLLNESPLIQATGQPIAEPSVFQALKDYGTGFLELQLKLTTAARNRQKAGDNALYNIRRVDWDTIREKPDPSYVQNGEDLPSLWDRSEEAWNERTIYVENIPRKYWTLPAALWFMQLCAEPASNAGEQLSSTMEMDAKAPHGSPTIQHFELPAHAKASQTDVPVCKGFCFVTFSEVTHAERVLSAWPWTSSRQITKSGHSKDANEDEAEEEDVGEQLMNLDLTKEKDERVEVLKEGSESHLRSISLKDWEELKKQYLAWQAELYESMKPTESRGPKSGVQITPHVRPAVQSDIPRTKDAPPHLPPTEKSTNLRKAGPTLTAHSETLGYKEASYPSGCLLFVKNLHPQTNKTTLKKLFEHALESASSTNEVKVGEIDYVDWS</sequence>
<feature type="non-terminal residue" evidence="3">
    <location>
        <position position="503"/>
    </location>
</feature>
<evidence type="ECO:0000313" key="3">
    <source>
        <dbReference type="EMBL" id="KIM29499.1"/>
    </source>
</evidence>
<feature type="compositionally biased region" description="Acidic residues" evidence="1">
    <location>
        <begin position="326"/>
        <end position="336"/>
    </location>
</feature>
<evidence type="ECO:0000256" key="1">
    <source>
        <dbReference type="SAM" id="MobiDB-lite"/>
    </source>
</evidence>
<name>A0A0C3BBL1_SERVB</name>
<dbReference type="EMBL" id="KN824288">
    <property type="protein sequence ID" value="KIM29499.1"/>
    <property type="molecule type" value="Genomic_DNA"/>
</dbReference>
<dbReference type="HOGENOM" id="CLU_022035_0_0_1"/>
<accession>A0A0C3BBL1</accession>
<dbReference type="Pfam" id="PF19977">
    <property type="entry name" value="xRRM"/>
    <property type="match status" value="1"/>
</dbReference>
<organism evidence="3 4">
    <name type="scientific">Serendipita vermifera MAFF 305830</name>
    <dbReference type="NCBI Taxonomy" id="933852"/>
    <lineage>
        <taxon>Eukaryota</taxon>
        <taxon>Fungi</taxon>
        <taxon>Dikarya</taxon>
        <taxon>Basidiomycota</taxon>
        <taxon>Agaricomycotina</taxon>
        <taxon>Agaricomycetes</taxon>
        <taxon>Sebacinales</taxon>
        <taxon>Serendipitaceae</taxon>
        <taxon>Serendipita</taxon>
    </lineage>
</organism>
<gene>
    <name evidence="3" type="ORF">M408DRAFT_305460</name>
</gene>
<feature type="region of interest" description="Disordered" evidence="1">
    <location>
        <begin position="1"/>
        <end position="76"/>
    </location>
</feature>
<dbReference type="OrthoDB" id="439993at2759"/>
<dbReference type="GO" id="GO:1904868">
    <property type="term" value="P:telomerase catalytic core complex assembly"/>
    <property type="evidence" value="ECO:0007669"/>
    <property type="project" value="InterPro"/>
</dbReference>
<proteinExistence type="predicted"/>
<evidence type="ECO:0000259" key="2">
    <source>
        <dbReference type="Pfam" id="PF19977"/>
    </source>
</evidence>
<keyword evidence="4" id="KW-1185">Reference proteome</keyword>
<feature type="domain" description="La-related protein 7 homolog xRRM" evidence="2">
    <location>
        <begin position="454"/>
        <end position="503"/>
    </location>
</feature>
<dbReference type="InterPro" id="IPR045537">
    <property type="entry name" value="Lar7_xRRM"/>
</dbReference>
<dbReference type="SUPFAM" id="SSF54928">
    <property type="entry name" value="RNA-binding domain, RBD"/>
    <property type="match status" value="1"/>
</dbReference>
<feature type="compositionally biased region" description="Low complexity" evidence="1">
    <location>
        <begin position="35"/>
        <end position="48"/>
    </location>
</feature>
<reference evidence="4" key="2">
    <citation type="submission" date="2015-01" db="EMBL/GenBank/DDBJ databases">
        <title>Evolutionary Origins and Diversification of the Mycorrhizal Mutualists.</title>
        <authorList>
            <consortium name="DOE Joint Genome Institute"/>
            <consortium name="Mycorrhizal Genomics Consortium"/>
            <person name="Kohler A."/>
            <person name="Kuo A."/>
            <person name="Nagy L.G."/>
            <person name="Floudas D."/>
            <person name="Copeland A."/>
            <person name="Barry K.W."/>
            <person name="Cichocki N."/>
            <person name="Veneault-Fourrey C."/>
            <person name="LaButti K."/>
            <person name="Lindquist E.A."/>
            <person name="Lipzen A."/>
            <person name="Lundell T."/>
            <person name="Morin E."/>
            <person name="Murat C."/>
            <person name="Riley R."/>
            <person name="Ohm R."/>
            <person name="Sun H."/>
            <person name="Tunlid A."/>
            <person name="Henrissat B."/>
            <person name="Grigoriev I.V."/>
            <person name="Hibbett D.S."/>
            <person name="Martin F."/>
        </authorList>
    </citation>
    <scope>NUCLEOTIDE SEQUENCE [LARGE SCALE GENOMIC DNA]</scope>
    <source>
        <strain evidence="4">MAFF 305830</strain>
    </source>
</reference>
<evidence type="ECO:0000313" key="4">
    <source>
        <dbReference type="Proteomes" id="UP000054097"/>
    </source>
</evidence>
<feature type="region of interest" description="Disordered" evidence="1">
    <location>
        <begin position="391"/>
        <end position="435"/>
    </location>
</feature>